<organism evidence="2">
    <name type="scientific">viral metagenome</name>
    <dbReference type="NCBI Taxonomy" id="1070528"/>
    <lineage>
        <taxon>unclassified sequences</taxon>
        <taxon>metagenomes</taxon>
        <taxon>organismal metagenomes</taxon>
    </lineage>
</organism>
<evidence type="ECO:0000313" key="2">
    <source>
        <dbReference type="EMBL" id="QHT16865.1"/>
    </source>
</evidence>
<reference evidence="2" key="1">
    <citation type="journal article" date="2020" name="Nature">
        <title>Giant virus diversity and host interactions through global metagenomics.</title>
        <authorList>
            <person name="Schulz F."/>
            <person name="Roux S."/>
            <person name="Paez-Espino D."/>
            <person name="Jungbluth S."/>
            <person name="Walsh D.A."/>
            <person name="Denef V.J."/>
            <person name="McMahon K.D."/>
            <person name="Konstantinidis K.T."/>
            <person name="Eloe-Fadrosh E.A."/>
            <person name="Kyrpides N.C."/>
            <person name="Woyke T."/>
        </authorList>
    </citation>
    <scope>NUCLEOTIDE SEQUENCE</scope>
    <source>
        <strain evidence="2">GVMAG-M-3300023174-207</strain>
    </source>
</reference>
<proteinExistence type="predicted"/>
<evidence type="ECO:0000256" key="1">
    <source>
        <dbReference type="SAM" id="MobiDB-lite"/>
    </source>
</evidence>
<dbReference type="AlphaFoldDB" id="A0A6C0DMR7"/>
<sequence length="130" mass="14766">MSSTYKIRNVAKQKLRGYHVKNEATRANDEYIKEQGIEVSNKFDALAIPATGMMSVDPVLTRVSKKDVLAGKKKTMIMSINDLADEEAKGEQPQSSFRQYTGKPVNIQNKGPKYEMKITLFNRGFERDMM</sequence>
<dbReference type="EMBL" id="MN739627">
    <property type="protein sequence ID" value="QHT16865.1"/>
    <property type="molecule type" value="Genomic_DNA"/>
</dbReference>
<protein>
    <submittedName>
        <fullName evidence="2">Uncharacterized protein</fullName>
    </submittedName>
</protein>
<feature type="region of interest" description="Disordered" evidence="1">
    <location>
        <begin position="85"/>
        <end position="105"/>
    </location>
</feature>
<name>A0A6C0DMR7_9ZZZZ</name>
<accession>A0A6C0DMR7</accession>